<dbReference type="EMBL" id="CASHSV030000001">
    <property type="protein sequence ID" value="CAJ2629999.1"/>
    <property type="molecule type" value="Genomic_DNA"/>
</dbReference>
<organism evidence="1 2">
    <name type="scientific">Trifolium pratense</name>
    <name type="common">Red clover</name>
    <dbReference type="NCBI Taxonomy" id="57577"/>
    <lineage>
        <taxon>Eukaryota</taxon>
        <taxon>Viridiplantae</taxon>
        <taxon>Streptophyta</taxon>
        <taxon>Embryophyta</taxon>
        <taxon>Tracheophyta</taxon>
        <taxon>Spermatophyta</taxon>
        <taxon>Magnoliopsida</taxon>
        <taxon>eudicotyledons</taxon>
        <taxon>Gunneridae</taxon>
        <taxon>Pentapetalae</taxon>
        <taxon>rosids</taxon>
        <taxon>fabids</taxon>
        <taxon>Fabales</taxon>
        <taxon>Fabaceae</taxon>
        <taxon>Papilionoideae</taxon>
        <taxon>50 kb inversion clade</taxon>
        <taxon>NPAAA clade</taxon>
        <taxon>Hologalegina</taxon>
        <taxon>IRL clade</taxon>
        <taxon>Trifolieae</taxon>
        <taxon>Trifolium</taxon>
    </lineage>
</organism>
<protein>
    <submittedName>
        <fullName evidence="1">Uncharacterized protein</fullName>
    </submittedName>
</protein>
<proteinExistence type="predicted"/>
<name>A0ACB0ICJ7_TRIPR</name>
<reference evidence="1" key="1">
    <citation type="submission" date="2023-10" db="EMBL/GenBank/DDBJ databases">
        <authorList>
            <person name="Rodriguez Cubillos JULIANA M."/>
            <person name="De Vega J."/>
        </authorList>
    </citation>
    <scope>NUCLEOTIDE SEQUENCE</scope>
</reference>
<comment type="caution">
    <text evidence="1">The sequence shown here is derived from an EMBL/GenBank/DDBJ whole genome shotgun (WGS) entry which is preliminary data.</text>
</comment>
<evidence type="ECO:0000313" key="2">
    <source>
        <dbReference type="Proteomes" id="UP001177021"/>
    </source>
</evidence>
<evidence type="ECO:0000313" key="1">
    <source>
        <dbReference type="EMBL" id="CAJ2629999.1"/>
    </source>
</evidence>
<accession>A0ACB0ICJ7</accession>
<dbReference type="Proteomes" id="UP001177021">
    <property type="component" value="Unassembled WGS sequence"/>
</dbReference>
<gene>
    <name evidence="1" type="ORF">MILVUS5_LOCUS1870</name>
</gene>
<sequence>MNYSLNHIDIEVNDDLRGNWRITGFYGFPEGGRRRDSWNFLRHLSQISHLPWCIIGDFNDILSSDEKRGRNERPDWLIHGFQEAVLDAGLIDIELQGYQFTWFKSLGTNRAIEEKLDRALANVEWCNMFVHAKLECLTTTASDHYPLLLSWEQRILQSKPPKQFKFENSWLVEPNFTQFVHQKWNSFTEPILTQKMNNCAKELIHWSEANCQRTRKEIEKYRRKLETARHQVDETNIHHFNEIRKKLDLSKKSTFKFIKDRIWRKINSWSSRHLSQAGREIMIKSILQSIPTYVMSIFLLPSTLIDEIEKMLNSFWWGHSGNNGRGLHWLSWERLSVSKDYGGMGFKNLQAFNIAMLGKQAWNLVTKPSSLITKLLKARYFPKCDFFDSSIGHNPSYVWRSIWSSKSVVQGGLCDDKLVWKMEQDGNYSVRSAYKYCVNIRGSHDRYGVAGHWNQIWRAKIPPKVKNLLWRIGRNVLPTRKRLNSRGVQCPVQCAICNDAEEDILHVLFMCMTSRRCWQRAGLWNHVNAGLNTNNNIDDNLFSVLHRLDKDQQEFFSVMVWSIWKRRNNQVWDNITDSDQTVVERARHLITSWRDAQQIRSLTNTVQTVPQKMIWVKPSHGRYKCNVDASFSLTHNKVGIGMCIRDDHGRFVAARTQWVEPILDVEHGEAIGLLQALKWAVDLQLHDIDFEMDCKRVVDSLYSKRTYFSDLGAILGDCRTILASTLVNSHVKFIRRQANEVAHRLAGAATSLASFHNFIDIPTCIYDIIMNEMR</sequence>
<keyword evidence="2" id="KW-1185">Reference proteome</keyword>